<dbReference type="RefSeq" id="WP_233303424.1">
    <property type="nucleotide sequence ID" value="NZ_BAABIC010000016.1"/>
</dbReference>
<dbReference type="InterPro" id="IPR018376">
    <property type="entry name" value="Enoyl-CoA_hyd/isom_CS"/>
</dbReference>
<evidence type="ECO:0000313" key="3">
    <source>
        <dbReference type="EMBL" id="GAA4700902.1"/>
    </source>
</evidence>
<accession>A0ABP8X886</accession>
<dbReference type="Pfam" id="PF00378">
    <property type="entry name" value="ECH_1"/>
    <property type="match status" value="1"/>
</dbReference>
<reference evidence="4" key="1">
    <citation type="journal article" date="2019" name="Int. J. Syst. Evol. Microbiol.">
        <title>The Global Catalogue of Microorganisms (GCM) 10K type strain sequencing project: providing services to taxonomists for standard genome sequencing and annotation.</title>
        <authorList>
            <consortium name="The Broad Institute Genomics Platform"/>
            <consortium name="The Broad Institute Genome Sequencing Center for Infectious Disease"/>
            <person name="Wu L."/>
            <person name="Ma J."/>
        </authorList>
    </citation>
    <scope>NUCLEOTIDE SEQUENCE [LARGE SCALE GENOMIC DNA]</scope>
    <source>
        <strain evidence="4">JCM 18055</strain>
    </source>
</reference>
<protein>
    <submittedName>
        <fullName evidence="3">Crotonase/enoyl-CoA hydratase family protein</fullName>
    </submittedName>
</protein>
<dbReference type="InterPro" id="IPR001753">
    <property type="entry name" value="Enoyl-CoA_hydra/iso"/>
</dbReference>
<evidence type="ECO:0000313" key="4">
    <source>
        <dbReference type="Proteomes" id="UP001500325"/>
    </source>
</evidence>
<name>A0ABP8X886_9PSEU</name>
<dbReference type="PANTHER" id="PTHR43802:SF1">
    <property type="entry name" value="IP11341P-RELATED"/>
    <property type="match status" value="1"/>
</dbReference>
<comment type="caution">
    <text evidence="3">The sequence shown here is derived from an EMBL/GenBank/DDBJ whole genome shotgun (WGS) entry which is preliminary data.</text>
</comment>
<dbReference type="PANTHER" id="PTHR43802">
    <property type="entry name" value="ENOYL-COA HYDRATASE"/>
    <property type="match status" value="1"/>
</dbReference>
<dbReference type="SUPFAM" id="SSF52096">
    <property type="entry name" value="ClpP/crotonase"/>
    <property type="match status" value="1"/>
</dbReference>
<gene>
    <name evidence="3" type="ORF">GCM10023215_44660</name>
</gene>
<dbReference type="Gene3D" id="3.90.226.10">
    <property type="entry name" value="2-enoyl-CoA Hydratase, Chain A, domain 1"/>
    <property type="match status" value="1"/>
</dbReference>
<organism evidence="3 4">
    <name type="scientific">Pseudonocardia yuanmonensis</name>
    <dbReference type="NCBI Taxonomy" id="1095914"/>
    <lineage>
        <taxon>Bacteria</taxon>
        <taxon>Bacillati</taxon>
        <taxon>Actinomycetota</taxon>
        <taxon>Actinomycetes</taxon>
        <taxon>Pseudonocardiales</taxon>
        <taxon>Pseudonocardiaceae</taxon>
        <taxon>Pseudonocardia</taxon>
    </lineage>
</organism>
<evidence type="ECO:0000256" key="2">
    <source>
        <dbReference type="RuleBase" id="RU003707"/>
    </source>
</evidence>
<keyword evidence="4" id="KW-1185">Reference proteome</keyword>
<dbReference type="PROSITE" id="PS00166">
    <property type="entry name" value="ENOYL_COA_HYDRATASE"/>
    <property type="match status" value="1"/>
</dbReference>
<evidence type="ECO:0000256" key="1">
    <source>
        <dbReference type="ARBA" id="ARBA00005254"/>
    </source>
</evidence>
<sequence>MSQLASEPSAQRDLPTYRDIRVEHAGPISWIVLARPDKANALSNAMLDEFSDALARLTDAGGPVVGIRGEGRGFCAGYDVDQVGKPKAADPVADRERLARNIDRYLAIWDHPKPVIAAVHGYCIAGATQLCVFCDLTIVAEDARIGEPALPLGGGYIAPLWAPLVGPKRAKELAFLPGNAIDGRTAVEWGWANQAVPADRVQATVEGLAARMAKIPSDVLRIKKLSINRTMDAMGVRTAAAQVPEMDALLHLSPSVLQLREWIGEVGLKTAIAEFRTPPEERT</sequence>
<dbReference type="CDD" id="cd06558">
    <property type="entry name" value="crotonase-like"/>
    <property type="match status" value="1"/>
</dbReference>
<dbReference type="EMBL" id="BAABIC010000016">
    <property type="protein sequence ID" value="GAA4700902.1"/>
    <property type="molecule type" value="Genomic_DNA"/>
</dbReference>
<proteinExistence type="inferred from homology"/>
<dbReference type="InterPro" id="IPR029045">
    <property type="entry name" value="ClpP/crotonase-like_dom_sf"/>
</dbReference>
<dbReference type="Proteomes" id="UP001500325">
    <property type="component" value="Unassembled WGS sequence"/>
</dbReference>
<comment type="similarity">
    <text evidence="1 2">Belongs to the enoyl-CoA hydratase/isomerase family.</text>
</comment>